<dbReference type="PANTHER" id="PTHR30015">
    <property type="entry name" value="MRR RESTRICTION SYSTEM PROTEIN"/>
    <property type="match status" value="1"/>
</dbReference>
<reference evidence="3 4" key="1">
    <citation type="submission" date="2012-01" db="EMBL/GenBank/DDBJ databases">
        <title>The Genome Sequence of Scardovia inopinata F0304.</title>
        <authorList>
            <consortium name="The Broad Institute Genome Sequencing Platform"/>
            <person name="Earl A."/>
            <person name="Ward D."/>
            <person name="Feldgarden M."/>
            <person name="Gevers D."/>
            <person name="Izard J."/>
            <person name="Baranova O.V."/>
            <person name="Blanton J.M."/>
            <person name="Tanner A.C."/>
            <person name="Dewhirst F.E."/>
            <person name="Young S.K."/>
            <person name="Zeng Q."/>
            <person name="Gargeya S."/>
            <person name="Fitzgerald M."/>
            <person name="Haas B."/>
            <person name="Abouelleil A."/>
            <person name="Alvarado L."/>
            <person name="Arachchi H.M."/>
            <person name="Berlin A."/>
            <person name="Chapman S.B."/>
            <person name="Gearin G."/>
            <person name="Goldberg J."/>
            <person name="Griggs A."/>
            <person name="Gujja S."/>
            <person name="Hansen M."/>
            <person name="Heiman D."/>
            <person name="Howarth C."/>
            <person name="Larimer J."/>
            <person name="Lui A."/>
            <person name="MacDonald P.J."/>
            <person name="McCowen C."/>
            <person name="Montmayeur A."/>
            <person name="Murphy C."/>
            <person name="Neiman D."/>
            <person name="Pearson M."/>
            <person name="Priest M."/>
            <person name="Roberts A."/>
            <person name="Saif S."/>
            <person name="Shea T."/>
            <person name="Sisk P."/>
            <person name="Stolte C."/>
            <person name="Sykes S."/>
            <person name="Wortman J."/>
            <person name="Nusbaum C."/>
            <person name="Birren B."/>
        </authorList>
    </citation>
    <scope>NUCLEOTIDE SEQUENCE [LARGE SCALE GENOMIC DNA]</scope>
    <source>
        <strain evidence="3 4">F0304</strain>
    </source>
</reference>
<dbReference type="eggNOG" id="COG1715">
    <property type="taxonomic scope" value="Bacteria"/>
</dbReference>
<evidence type="ECO:0000256" key="1">
    <source>
        <dbReference type="SAM" id="Phobius"/>
    </source>
</evidence>
<dbReference type="GO" id="GO:0009307">
    <property type="term" value="P:DNA restriction-modification system"/>
    <property type="evidence" value="ECO:0007669"/>
    <property type="project" value="InterPro"/>
</dbReference>
<keyword evidence="1" id="KW-1133">Transmembrane helix</keyword>
<dbReference type="PANTHER" id="PTHR30015:SF7">
    <property type="entry name" value="TYPE IV METHYL-DIRECTED RESTRICTION ENZYME ECOKMRR"/>
    <property type="match status" value="1"/>
</dbReference>
<gene>
    <name evidence="3" type="ORF">HMPREF9020_00591</name>
</gene>
<dbReference type="RefSeq" id="WP_050752367.1">
    <property type="nucleotide sequence ID" value="NZ_GG770225.1"/>
</dbReference>
<name>W5IIX8_SCAIO</name>
<keyword evidence="1" id="KW-0812">Transmembrane</keyword>
<dbReference type="Pfam" id="PF04471">
    <property type="entry name" value="Mrr_cat"/>
    <property type="match status" value="1"/>
</dbReference>
<feature type="transmembrane region" description="Helical" evidence="1">
    <location>
        <begin position="44"/>
        <end position="62"/>
    </location>
</feature>
<dbReference type="HOGENOM" id="CLU_068055_0_0_11"/>
<comment type="caution">
    <text evidence="3">The sequence shown here is derived from an EMBL/GenBank/DDBJ whole genome shotgun (WGS) entry which is preliminary data.</text>
</comment>
<evidence type="ECO:0000313" key="3">
    <source>
        <dbReference type="EMBL" id="EFG26961.2"/>
    </source>
</evidence>
<dbReference type="GO" id="GO:0003677">
    <property type="term" value="F:DNA binding"/>
    <property type="evidence" value="ECO:0007669"/>
    <property type="project" value="InterPro"/>
</dbReference>
<keyword evidence="4" id="KW-1185">Reference proteome</keyword>
<dbReference type="InterPro" id="IPR011335">
    <property type="entry name" value="Restrct_endonuc-II-like"/>
</dbReference>
<dbReference type="SUPFAM" id="SSF52980">
    <property type="entry name" value="Restriction endonuclease-like"/>
    <property type="match status" value="1"/>
</dbReference>
<evidence type="ECO:0000259" key="2">
    <source>
        <dbReference type="Pfam" id="PF04471"/>
    </source>
</evidence>
<dbReference type="EMBL" id="ADCX01000003">
    <property type="protein sequence ID" value="EFG26961.2"/>
    <property type="molecule type" value="Genomic_DNA"/>
</dbReference>
<proteinExistence type="predicted"/>
<dbReference type="InterPro" id="IPR011856">
    <property type="entry name" value="tRNA_endonuc-like_dom_sf"/>
</dbReference>
<keyword evidence="1" id="KW-0472">Membrane</keyword>
<dbReference type="InterPro" id="IPR007560">
    <property type="entry name" value="Restrct_endonuc_IV_Mrr"/>
</dbReference>
<dbReference type="GO" id="GO:0015666">
    <property type="term" value="F:restriction endodeoxyribonuclease activity"/>
    <property type="evidence" value="ECO:0007669"/>
    <property type="project" value="TreeGrafter"/>
</dbReference>
<dbReference type="AlphaFoldDB" id="W5IIX8"/>
<accession>W5IIX8</accession>
<dbReference type="InterPro" id="IPR052906">
    <property type="entry name" value="Type_IV_Methyl-Rstrct_Enzyme"/>
</dbReference>
<evidence type="ECO:0000313" key="4">
    <source>
        <dbReference type="Proteomes" id="UP000005777"/>
    </source>
</evidence>
<feature type="domain" description="Restriction endonuclease type IV Mrr" evidence="2">
    <location>
        <begin position="201"/>
        <end position="309"/>
    </location>
</feature>
<organism evidence="3 4">
    <name type="scientific">Scardovia inopinata F0304</name>
    <dbReference type="NCBI Taxonomy" id="641146"/>
    <lineage>
        <taxon>Bacteria</taxon>
        <taxon>Bacillati</taxon>
        <taxon>Actinomycetota</taxon>
        <taxon>Actinomycetes</taxon>
        <taxon>Bifidobacteriales</taxon>
        <taxon>Bifidobacteriaceae</taxon>
        <taxon>Scardovia</taxon>
    </lineage>
</organism>
<sequence length="350" mass="40847">MTWWNELLVERKQYIIMGKNYENWWEQSEAFFTRTDFLTLIEHYILPAAIAIIALILIYYFLKKIIRSAARAIRRAQICQQYGVELPKTVVIKKTTKDRKIGEFILGYPHWERSKKDGTRDQRVKNSEIIDSISILEIGSWRLTTDNPFTMYSMVSTFRRAGVIIAYCAEEKRKRNHLVRELRNRQSAVTIEGIRNRFRERPTDFEKFCADIFRKLGYQVQVTPPSNDGGIDLRMRRSDGMTFIVECKCYEKNNHVGRPVIQKLYGANSIEHAQKMIVITTSQFSAEAIAFAQKVGVKLINGNALVELCKRAWGNASGPLYEIDIPKQVLRLTTNDILSHIPLDMRRYYY</sequence>
<dbReference type="Gene3D" id="3.40.1350.10">
    <property type="match status" value="1"/>
</dbReference>
<protein>
    <recommendedName>
        <fullName evidence="2">Restriction endonuclease type IV Mrr domain-containing protein</fullName>
    </recommendedName>
</protein>
<dbReference type="Proteomes" id="UP000005777">
    <property type="component" value="Unassembled WGS sequence"/>
</dbReference>